<keyword evidence="2" id="KW-0472">Membrane</keyword>
<evidence type="ECO:0000256" key="2">
    <source>
        <dbReference type="SAM" id="Phobius"/>
    </source>
</evidence>
<evidence type="ECO:0000256" key="1">
    <source>
        <dbReference type="SAM" id="MobiDB-lite"/>
    </source>
</evidence>
<dbReference type="OrthoDB" id="1899142at2759"/>
<dbReference type="EMBL" id="JAGGNH010000003">
    <property type="protein sequence ID" value="KAJ0979957.1"/>
    <property type="molecule type" value="Genomic_DNA"/>
</dbReference>
<keyword evidence="2" id="KW-0812">Transmembrane</keyword>
<feature type="compositionally biased region" description="Basic residues" evidence="1">
    <location>
        <begin position="114"/>
        <end position="124"/>
    </location>
</feature>
<gene>
    <name evidence="3" type="ORF">J5N97_015431</name>
</gene>
<dbReference type="AlphaFoldDB" id="A0A9D5CVV8"/>
<proteinExistence type="predicted"/>
<dbReference type="PANTHER" id="PTHR34188">
    <property type="entry name" value="OS01G0299500 PROTEIN"/>
    <property type="match status" value="1"/>
</dbReference>
<organism evidence="3 4">
    <name type="scientific">Dioscorea zingiberensis</name>
    <dbReference type="NCBI Taxonomy" id="325984"/>
    <lineage>
        <taxon>Eukaryota</taxon>
        <taxon>Viridiplantae</taxon>
        <taxon>Streptophyta</taxon>
        <taxon>Embryophyta</taxon>
        <taxon>Tracheophyta</taxon>
        <taxon>Spermatophyta</taxon>
        <taxon>Magnoliopsida</taxon>
        <taxon>Liliopsida</taxon>
        <taxon>Dioscoreales</taxon>
        <taxon>Dioscoreaceae</taxon>
        <taxon>Dioscorea</taxon>
    </lineage>
</organism>
<dbReference type="Proteomes" id="UP001085076">
    <property type="component" value="Miscellaneous, Linkage group lg03"/>
</dbReference>
<feature type="region of interest" description="Disordered" evidence="1">
    <location>
        <begin position="105"/>
        <end position="136"/>
    </location>
</feature>
<evidence type="ECO:0000313" key="4">
    <source>
        <dbReference type="Proteomes" id="UP001085076"/>
    </source>
</evidence>
<protein>
    <recommendedName>
        <fullName evidence="5">Transmembrane protein</fullName>
    </recommendedName>
</protein>
<accession>A0A9D5CVV8</accession>
<sequence>MGYNFWIMVFMDPKSLEKDRFIDLESGKNLIVNEGLSGESCSSVELGKQIPDNAWSNLAGDSGFPNGEEHSNAQYYSSSLLEGSSKNVDDFGEKNHGAEEMMGLLEKKVGAEKSRKKKCKKPPRPPRPPMSSLDATEQKLAREISELAMIKRARIERMKALKNMKNAKQASSNSSLCALVITVLFCLVILWQGVFSRDASSLSFHGSPESSLQARGSLISVQFYKNTSHNSHYDSRSASPNIVEQTYGVDVPRGATSGGPEE</sequence>
<dbReference type="PANTHER" id="PTHR34188:SF5">
    <property type="entry name" value="OS05G0131900 PROTEIN"/>
    <property type="match status" value="1"/>
</dbReference>
<feature type="transmembrane region" description="Helical" evidence="2">
    <location>
        <begin position="174"/>
        <end position="194"/>
    </location>
</feature>
<evidence type="ECO:0000313" key="3">
    <source>
        <dbReference type="EMBL" id="KAJ0979957.1"/>
    </source>
</evidence>
<comment type="caution">
    <text evidence="3">The sequence shown here is derived from an EMBL/GenBank/DDBJ whole genome shotgun (WGS) entry which is preliminary data.</text>
</comment>
<evidence type="ECO:0008006" key="5">
    <source>
        <dbReference type="Google" id="ProtNLM"/>
    </source>
</evidence>
<keyword evidence="4" id="KW-1185">Reference proteome</keyword>
<keyword evidence="2" id="KW-1133">Transmembrane helix</keyword>
<reference evidence="3" key="1">
    <citation type="submission" date="2021-03" db="EMBL/GenBank/DDBJ databases">
        <authorList>
            <person name="Li Z."/>
            <person name="Yang C."/>
        </authorList>
    </citation>
    <scope>NUCLEOTIDE SEQUENCE</scope>
    <source>
        <strain evidence="3">Dzin_1.0</strain>
        <tissue evidence="3">Leaf</tissue>
    </source>
</reference>
<reference evidence="3" key="2">
    <citation type="journal article" date="2022" name="Hortic Res">
        <title>The genome of Dioscorea zingiberensis sheds light on the biosynthesis, origin and evolution of the medicinally important diosgenin saponins.</title>
        <authorList>
            <person name="Li Y."/>
            <person name="Tan C."/>
            <person name="Li Z."/>
            <person name="Guo J."/>
            <person name="Li S."/>
            <person name="Chen X."/>
            <person name="Wang C."/>
            <person name="Dai X."/>
            <person name="Yang H."/>
            <person name="Song W."/>
            <person name="Hou L."/>
            <person name="Xu J."/>
            <person name="Tong Z."/>
            <person name="Xu A."/>
            <person name="Yuan X."/>
            <person name="Wang W."/>
            <person name="Yang Q."/>
            <person name="Chen L."/>
            <person name="Sun Z."/>
            <person name="Wang K."/>
            <person name="Pan B."/>
            <person name="Chen J."/>
            <person name="Bao Y."/>
            <person name="Liu F."/>
            <person name="Qi X."/>
            <person name="Gang D.R."/>
            <person name="Wen J."/>
            <person name="Li J."/>
        </authorList>
    </citation>
    <scope>NUCLEOTIDE SEQUENCE</scope>
    <source>
        <strain evidence="3">Dzin_1.0</strain>
    </source>
</reference>
<name>A0A9D5CVV8_9LILI</name>